<organism evidence="1">
    <name type="scientific">uncultured Aureispira sp</name>
    <dbReference type="NCBI Taxonomy" id="1331704"/>
    <lineage>
        <taxon>Bacteria</taxon>
        <taxon>Pseudomonadati</taxon>
        <taxon>Bacteroidota</taxon>
        <taxon>Saprospiria</taxon>
        <taxon>Saprospirales</taxon>
        <taxon>Saprospiraceae</taxon>
        <taxon>Aureispira</taxon>
        <taxon>environmental samples</taxon>
    </lineage>
</organism>
<protein>
    <submittedName>
        <fullName evidence="1">Uncharacterized protein</fullName>
    </submittedName>
</protein>
<sequence length="70" mass="8578">MFKIHLEEPTYVFTPLTQKNRQHSLWFLRNKSRDCIGVLNIITKETTTLRNYKFYGRRNRKNNRIKKGTY</sequence>
<reference evidence="1" key="1">
    <citation type="submission" date="2020-01" db="EMBL/GenBank/DDBJ databases">
        <authorList>
            <person name="Meier V. D."/>
            <person name="Meier V D."/>
        </authorList>
    </citation>
    <scope>NUCLEOTIDE SEQUENCE</scope>
    <source>
        <strain evidence="1">HLG_WM_MAG_10</strain>
    </source>
</reference>
<proteinExistence type="predicted"/>
<name>A0A6S6S7N4_9BACT</name>
<dbReference type="EMBL" id="CACVAQ010000113">
    <property type="protein sequence ID" value="CAA6805782.1"/>
    <property type="molecule type" value="Genomic_DNA"/>
</dbReference>
<accession>A0A6S6S7N4</accession>
<gene>
    <name evidence="1" type="ORF">HELGO_WM34193</name>
</gene>
<evidence type="ECO:0000313" key="1">
    <source>
        <dbReference type="EMBL" id="CAA6805782.1"/>
    </source>
</evidence>
<dbReference type="AlphaFoldDB" id="A0A6S6S7N4"/>